<dbReference type="Gene3D" id="6.10.250.2540">
    <property type="match status" value="1"/>
</dbReference>
<evidence type="ECO:0000256" key="1">
    <source>
        <dbReference type="SAM" id="Phobius"/>
    </source>
</evidence>
<dbReference type="SUPFAM" id="SSF57997">
    <property type="entry name" value="Tropomyosin"/>
    <property type="match status" value="1"/>
</dbReference>
<sequence>MNYVIKTEWRYHMKYSGLLFILILTTATFGYSDDDKSVTNAMLLEKMELYQRLNDTRFELIFNELKKLREDMNDRFELMRDEMNARFEQVDKRFEQIDKRFEQVDKRFEQVDKRFEQVDKRFEQVDKRIEQVDKRIEQVDKRIDFNQQLILFLLTLTVATPIGIEIWRKKLKKKNEEKLQKDFDALAAIIMEFSRLDERIRSAIRTVKEQGVILPNNLSYA</sequence>
<reference evidence="3" key="1">
    <citation type="submission" date="2012-11" db="EMBL/GenBank/DDBJ databases">
        <authorList>
            <person name="Lucero-Rivera Y.E."/>
            <person name="Tovar-Ramirez D."/>
        </authorList>
    </citation>
    <scope>NUCLEOTIDE SEQUENCE [LARGE SCALE GENOMIC DNA]</scope>
    <source>
        <strain evidence="3">Araruama</strain>
    </source>
</reference>
<evidence type="ECO:0008006" key="4">
    <source>
        <dbReference type="Google" id="ProtNLM"/>
    </source>
</evidence>
<dbReference type="EMBL" id="ATBP01000003">
    <property type="protein sequence ID" value="ETR74578.1"/>
    <property type="molecule type" value="Genomic_DNA"/>
</dbReference>
<keyword evidence="1" id="KW-1133">Transmembrane helix</keyword>
<name>A0A1V1PIH4_9BACT</name>
<keyword evidence="1" id="KW-0812">Transmembrane</keyword>
<gene>
    <name evidence="2" type="ORF">OMM_00086</name>
</gene>
<dbReference type="Proteomes" id="UP000189670">
    <property type="component" value="Unassembled WGS sequence"/>
</dbReference>
<dbReference type="Gene3D" id="3.90.20.10">
    <property type="match status" value="1"/>
</dbReference>
<evidence type="ECO:0000313" key="3">
    <source>
        <dbReference type="Proteomes" id="UP000189670"/>
    </source>
</evidence>
<dbReference type="AlphaFoldDB" id="A0A1V1PIH4"/>
<protein>
    <recommendedName>
        <fullName evidence="4">t-SNARE coiled-coil homology domain-containing protein</fullName>
    </recommendedName>
</protein>
<keyword evidence="1" id="KW-0472">Membrane</keyword>
<feature type="transmembrane region" description="Helical" evidence="1">
    <location>
        <begin position="149"/>
        <end position="167"/>
    </location>
</feature>
<evidence type="ECO:0000313" key="2">
    <source>
        <dbReference type="EMBL" id="ETR74578.1"/>
    </source>
</evidence>
<proteinExistence type="predicted"/>
<organism evidence="2 3">
    <name type="scientific">Candidatus Magnetoglobus multicellularis str. Araruama</name>
    <dbReference type="NCBI Taxonomy" id="890399"/>
    <lineage>
        <taxon>Bacteria</taxon>
        <taxon>Pseudomonadati</taxon>
        <taxon>Thermodesulfobacteriota</taxon>
        <taxon>Desulfobacteria</taxon>
        <taxon>Desulfobacterales</taxon>
        <taxon>Desulfobacteraceae</taxon>
        <taxon>Candidatus Magnetoglobus</taxon>
    </lineage>
</organism>
<accession>A0A1V1PIH4</accession>
<comment type="caution">
    <text evidence="2">The sequence shown here is derived from an EMBL/GenBank/DDBJ whole genome shotgun (WGS) entry which is preliminary data.</text>
</comment>